<keyword evidence="1" id="KW-0175">Coiled coil</keyword>
<dbReference type="Pfam" id="PF13166">
    <property type="entry name" value="AAA_13"/>
    <property type="match status" value="1"/>
</dbReference>
<dbReference type="Gene3D" id="3.40.50.300">
    <property type="entry name" value="P-loop containing nucleotide triphosphate hydrolases"/>
    <property type="match status" value="2"/>
</dbReference>
<organism evidence="3 4">
    <name type="scientific">Photorhabdus laumondii subsp. clarkei</name>
    <dbReference type="NCBI Taxonomy" id="2029685"/>
    <lineage>
        <taxon>Bacteria</taxon>
        <taxon>Pseudomonadati</taxon>
        <taxon>Pseudomonadota</taxon>
        <taxon>Gammaproteobacteria</taxon>
        <taxon>Enterobacterales</taxon>
        <taxon>Morganellaceae</taxon>
        <taxon>Photorhabdus</taxon>
    </lineage>
</organism>
<dbReference type="Proteomes" id="UP000250870">
    <property type="component" value="Unassembled WGS sequence"/>
</dbReference>
<dbReference type="EMBL" id="NSCI01000005">
    <property type="protein sequence ID" value="RAW92072.1"/>
    <property type="molecule type" value="Genomic_DNA"/>
</dbReference>
<evidence type="ECO:0000256" key="1">
    <source>
        <dbReference type="SAM" id="Coils"/>
    </source>
</evidence>
<dbReference type="PANTHER" id="PTHR32182">
    <property type="entry name" value="DNA REPLICATION AND REPAIR PROTEIN RECF"/>
    <property type="match status" value="1"/>
</dbReference>
<name>A0A329VK41_9GAMM</name>
<accession>A0A329VK41</accession>
<sequence>MWLMDANNTQQFFKKGHVMSLLKIKDVKSYSKNTSVDLDLSKKINLIYGQNGSGKSTISGYFYKPQDSTYKNCSYSDEDRYRYIVYNSEFVEDSFYHKREQPGIFTLSQGNKDVLELIKESEKKIVTSKSKITRLEASCQDKDDMRDKLINTCKDSVWSKSSHVRRTDLSELMSGSLKRETFYQKITSQSEKEDINTDDLLKEYRGLKDNQGVSYSLISLPQPPSLTDEQHELLLTSLVPSTDSYLSKLIQQLSNADWVKAGLSYTQGEQCPFCQKNTIDEDFINSIKSIFDETYEKTLTSLKELRDEYISSCNEYNEKIIPSVANSNYVSEFDDVWYVINQVKSTLEANVRLIQDKIEKPSSSISIIDVVKNSEMISKSINGYNEEMKVINDKVGSYEDSIQDIKNKTWSALRNICDDIIVNQDKNLSELAKEKQSLIDNMKNIKKELQDENEKIVTYRKQVSNMDETVDKINSSLSNLGLVNLKIKKAKESNFFQIHRGDDNVEVYKTLSEGEKTIITFLYFLECCGGQLDGDEDNSKEKIIVIDDPISSLSHDYIYEISSLIQYRIIKGLPADSKVLILTHNLFFFQEMLKLAPSKDSEFEKKYKLFRVVKNEYSNVIPMRKDDIKNEYESFWMVLKNIKDGIVNPVVLPNVMRNILEYYFSFSCKTEKLNEALGQLANSEIDINYKSFCRYMHRGSHSDSSNINNLGRASSDKYFEIFKEIFVKTDNLSHYNKMLGVKAEELSE</sequence>
<protein>
    <recommendedName>
        <fullName evidence="2">Protein CR006 P-loop domain-containing protein</fullName>
    </recommendedName>
</protein>
<reference evidence="3 4" key="1">
    <citation type="journal article" date="2018" name="Int. J. Syst. Evol. Microbiol.">
        <title>Whole-genome-based revisit of Photorhabdus phylogeny: proposal for the elevation of most Photorhabdus subspecies to the species level and description of one novel species Photorhabdus bodei sp. nov., and one novel subspecies Photorhabdus laumondii subsp. clarkei subsp. nov.</title>
        <authorList>
            <person name="Machado R.A.R."/>
            <person name="Wuthrich D."/>
            <person name="Kuhnert P."/>
            <person name="Arce C.C.M."/>
            <person name="Thonen L."/>
            <person name="Ruiz C."/>
            <person name="Zhang X."/>
            <person name="Robert C.A.M."/>
            <person name="Karimi J."/>
            <person name="Kamali S."/>
            <person name="Ma J."/>
            <person name="Bruggmann R."/>
            <person name="Erb M."/>
        </authorList>
    </citation>
    <scope>NUCLEOTIDE SEQUENCE [LARGE SCALE GENOMIC DNA]</scope>
    <source>
        <strain evidence="3 4">BOJ-47</strain>
    </source>
</reference>
<dbReference type="GO" id="GO:0006302">
    <property type="term" value="P:double-strand break repair"/>
    <property type="evidence" value="ECO:0007669"/>
    <property type="project" value="TreeGrafter"/>
</dbReference>
<dbReference type="PANTHER" id="PTHR32182:SF22">
    <property type="entry name" value="ATP-DEPENDENT ENDONUCLEASE, OLD FAMILY-RELATED"/>
    <property type="match status" value="1"/>
</dbReference>
<comment type="caution">
    <text evidence="3">The sequence shown here is derived from an EMBL/GenBank/DDBJ whole genome shotgun (WGS) entry which is preliminary data.</text>
</comment>
<feature type="domain" description="Protein CR006 P-loop" evidence="2">
    <location>
        <begin position="37"/>
        <end position="726"/>
    </location>
</feature>
<evidence type="ECO:0000313" key="3">
    <source>
        <dbReference type="EMBL" id="RAW92072.1"/>
    </source>
</evidence>
<dbReference type="InterPro" id="IPR027417">
    <property type="entry name" value="P-loop_NTPase"/>
</dbReference>
<dbReference type="SUPFAM" id="SSF52540">
    <property type="entry name" value="P-loop containing nucleoside triphosphate hydrolases"/>
    <property type="match status" value="1"/>
</dbReference>
<gene>
    <name evidence="3" type="ORF">CKY01_06030</name>
</gene>
<proteinExistence type="predicted"/>
<feature type="coiled-coil region" evidence="1">
    <location>
        <begin position="421"/>
        <end position="469"/>
    </location>
</feature>
<dbReference type="InterPro" id="IPR026866">
    <property type="entry name" value="CR006_AAA"/>
</dbReference>
<evidence type="ECO:0000259" key="2">
    <source>
        <dbReference type="Pfam" id="PF13166"/>
    </source>
</evidence>
<evidence type="ECO:0000313" key="4">
    <source>
        <dbReference type="Proteomes" id="UP000250870"/>
    </source>
</evidence>
<dbReference type="AlphaFoldDB" id="A0A329VK41"/>
<dbReference type="GO" id="GO:0000731">
    <property type="term" value="P:DNA synthesis involved in DNA repair"/>
    <property type="evidence" value="ECO:0007669"/>
    <property type="project" value="TreeGrafter"/>
</dbReference>